<feature type="compositionally biased region" description="Acidic residues" evidence="15">
    <location>
        <begin position="2313"/>
        <end position="2323"/>
    </location>
</feature>
<dbReference type="PROSITE" id="PS00866">
    <property type="entry name" value="CPSASE_1"/>
    <property type="match status" value="1"/>
</dbReference>
<dbReference type="InterPro" id="IPR049076">
    <property type="entry name" value="ACCA"/>
</dbReference>
<dbReference type="InterPro" id="IPR005482">
    <property type="entry name" value="Biotin_COase_C"/>
</dbReference>
<dbReference type="Pfam" id="PF01039">
    <property type="entry name" value="Carboxyl_trans"/>
    <property type="match status" value="1"/>
</dbReference>
<evidence type="ECO:0000256" key="1">
    <source>
        <dbReference type="ARBA" id="ARBA00001953"/>
    </source>
</evidence>
<dbReference type="InterPro" id="IPR011763">
    <property type="entry name" value="COA_CT_C"/>
</dbReference>
<evidence type="ECO:0000256" key="12">
    <source>
        <dbReference type="ARBA" id="ARBA00048065"/>
    </source>
</evidence>
<keyword evidence="4" id="KW-0436">Ligase</keyword>
<dbReference type="PROSITE" id="PS50989">
    <property type="entry name" value="COA_CT_CTER"/>
    <property type="match status" value="1"/>
</dbReference>
<dbReference type="FunFam" id="3.40.50.20:FF:000005">
    <property type="entry name" value="acetyl-CoA carboxylase isoform X2"/>
    <property type="match status" value="1"/>
</dbReference>
<keyword evidence="10" id="KW-0092">Biotin</keyword>
<dbReference type="InterPro" id="IPR016185">
    <property type="entry name" value="PreATP-grasp_dom_sf"/>
</dbReference>
<keyword evidence="6" id="KW-0276">Fatty acid metabolism</keyword>
<dbReference type="InterPro" id="IPR000089">
    <property type="entry name" value="Biotin_lipoyl"/>
</dbReference>
<dbReference type="Gene3D" id="3.30.470.20">
    <property type="entry name" value="ATP-grasp fold, B domain"/>
    <property type="match status" value="1"/>
</dbReference>
<dbReference type="Gene3D" id="2.40.460.10">
    <property type="entry name" value="Biotin dependent carboxylase carboxyltransferase"/>
    <property type="match status" value="1"/>
</dbReference>
<evidence type="ECO:0000256" key="3">
    <source>
        <dbReference type="ARBA" id="ARBA00022516"/>
    </source>
</evidence>
<dbReference type="InterPro" id="IPR034733">
    <property type="entry name" value="AcCoA_carboxyl_beta"/>
</dbReference>
<evidence type="ECO:0000256" key="8">
    <source>
        <dbReference type="ARBA" id="ARBA00023098"/>
    </source>
</evidence>
<evidence type="ECO:0000256" key="13">
    <source>
        <dbReference type="ARBA" id="ARBA00048600"/>
    </source>
</evidence>
<dbReference type="Gene3D" id="3.90.226.10">
    <property type="entry name" value="2-enoyl-CoA Hydratase, Chain A, domain 1"/>
    <property type="match status" value="2"/>
</dbReference>
<feature type="region of interest" description="Disordered" evidence="15">
    <location>
        <begin position="1"/>
        <end position="28"/>
    </location>
</feature>
<evidence type="ECO:0000259" key="18">
    <source>
        <dbReference type="PROSITE" id="PS50979"/>
    </source>
</evidence>
<feature type="region of interest" description="Disordered" evidence="15">
    <location>
        <begin position="2299"/>
        <end position="2323"/>
    </location>
</feature>
<evidence type="ECO:0000256" key="6">
    <source>
        <dbReference type="ARBA" id="ARBA00022832"/>
    </source>
</evidence>
<reference evidence="21" key="1">
    <citation type="submission" date="2013-12" db="EMBL/GenBank/DDBJ databases">
        <authorList>
            <person name="Lee J.-S."/>
        </authorList>
    </citation>
    <scope>NUCLEOTIDE SEQUENCE</scope>
</reference>
<dbReference type="InterPro" id="IPR049074">
    <property type="entry name" value="ACCA_BT"/>
</dbReference>
<feature type="compositionally biased region" description="Low complexity" evidence="15">
    <location>
        <begin position="1"/>
        <end position="26"/>
    </location>
</feature>
<protein>
    <submittedName>
        <fullName evidence="21">Acetyl-Coa carboxylase</fullName>
    </submittedName>
</protein>
<dbReference type="FunFam" id="3.30.1490.20:FF:000003">
    <property type="entry name" value="acetyl-CoA carboxylase isoform X1"/>
    <property type="match status" value="1"/>
</dbReference>
<gene>
    <name evidence="21" type="primary">ACC</name>
</gene>
<comment type="pathway">
    <text evidence="2">Lipid metabolism; malonyl-CoA biosynthesis; malonyl-CoA from acetyl-CoA: step 1/1.</text>
</comment>
<feature type="domain" description="Biotin carboxylation" evidence="18">
    <location>
        <begin position="97"/>
        <end position="595"/>
    </location>
</feature>
<evidence type="ECO:0000259" key="20">
    <source>
        <dbReference type="PROSITE" id="PS50989"/>
    </source>
</evidence>
<keyword evidence="7 14" id="KW-0067">ATP-binding</keyword>
<dbReference type="InterPro" id="IPR005481">
    <property type="entry name" value="BC-like_N"/>
</dbReference>
<dbReference type="Pfam" id="PF02785">
    <property type="entry name" value="Biotin_carb_C"/>
    <property type="match status" value="1"/>
</dbReference>
<keyword evidence="9" id="KW-0275">Fatty acid biosynthesis</keyword>
<dbReference type="GO" id="GO:0046872">
    <property type="term" value="F:metal ion binding"/>
    <property type="evidence" value="ECO:0007669"/>
    <property type="project" value="InterPro"/>
</dbReference>
<feature type="region of interest" description="Disordered" evidence="15">
    <location>
        <begin position="46"/>
        <end position="76"/>
    </location>
</feature>
<dbReference type="SUPFAM" id="SSF51246">
    <property type="entry name" value="Rudiment single hybrid motif"/>
    <property type="match status" value="1"/>
</dbReference>
<dbReference type="InterPro" id="IPR029045">
    <property type="entry name" value="ClpP/crotonase-like_dom_sf"/>
</dbReference>
<evidence type="ECO:0000256" key="10">
    <source>
        <dbReference type="ARBA" id="ARBA00023267"/>
    </source>
</evidence>
<evidence type="ECO:0000256" key="14">
    <source>
        <dbReference type="PROSITE-ProRule" id="PRU00409"/>
    </source>
</evidence>
<dbReference type="Gene3D" id="3.90.1770.10">
    <property type="entry name" value="PreATP-grasp domain"/>
    <property type="match status" value="1"/>
</dbReference>
<dbReference type="InterPro" id="IPR011764">
    <property type="entry name" value="Biotin_carboxylation_dom"/>
</dbReference>
<sequence length="2323" mass="263059">MSSSQSPDSSSNPAVSSSSSPSNVVNGHLNNNAHRLRVTMSLADMKQVQQSPTSTSNEGPPTSPIAIPSPALRGMDQRRGSLATPEEFVRKFQGKRAINKVLIANNGIAAVKCIRSIRRWSYENFPSKERAIKFVVMVTPEDLKANAEYIKMADYVCQVKGGSNNNNYANVDLILNIAKRYNVEAVWAGWGHASENPKLPEMLSKNNIMFMGPNEHAMWLLGDKIASSIVAQTAGIPTMPWSGSGLVADYTEGTKVKVSKELFRQACVKNLEEGLKSAQKIGFPVMIKASEGGGGKGIRKAECEEDFKKQYPQVQLEVPGSPIFIMKLARNARHLEVQLLADEYGNAISLFGRDCSIQRRHQKIIEEAPVVIAKPEIFKEMEEAAVRLAEMVGYRSTGTVEYLYDDTGKWYFLELNPRLQVEHPCTEMVANVNLPASQLMVAMGIPLHRMKSIRQLYGQDGSGSDPIDFKRPIHPPRPNGHVIAARITSENPDEGFKPSAGTVHELNFKSNKNVWGYFSVSASGGLHEFADSQFGHCFSWGEDREQARENLVVALKELSIRGDFRTIVEHLVMILEKSEFLFNSLNTGWLDCLIAKKEQADKPDLNLSLICGALNVADEIISSNFQSFKAFLDRGQTQPATFLKNSTNVDLIFDGFKYTMRTTKTGPTQYMVELNGTMKEVDVHHMTDGQLLVSVDGLTHTTYMHESSDQYRVVVGNQTVVFEKENDPSMLTSPSTGKLLKYLVADGDHIRRGEAYAEMEVMKMVTTLHVKESGVITFCKRPGAILESGSTIARLSLDDPAQCKRAEAYTGPGFPSLGDDVPAQAMNLSQGYTHAKQTLDNALAGYCCPDEHFKDFIEKTINDLMTYLKDPKLPLDEMKEVMASIQGRIPYKVERPIIKALSMYEQNITSVLAQFPAQKITTELMAYLSSVDPREKDIVELTIQPIIELCNRYKHGVKGQMKHTVCDLIQRYLDVEKLFQVGHYDKVVSTMREMNKDNIDLVVERVFAHTQYRHRNMLITSLLDTLWTKDPRMIKSIKQALLSLTDLVRPENATVLLKARTILIASEKPSYELRHNHMEKMFLDAINKTEDMHGDLQKMITDDSSIFDVLGDFFYHNEDAVKGAALEVYVRRAFTSYEVTGLTNLRLDCSQYAVKFDFLLPQSHPNRSYHRVRNMTRPTSTFMPLPEDCQRHGVMTAFSSFEEFQLNFDDVLDLFYQSPPLSPYEDGNRFAFHHVGSPNSFDDRKHSEMDEESKEPMNILNIAIKIPKTLSDDKISEMFHTFCTENHDNLVEKKIRRITFIVLRPKEFPKYFTYRARTDFGEDLIYRHLEPALAFQLELNRLKNYDLESIPTSNHKMRLYLGKAKVAGGREVSDYRFFIRSIIRHSDLVTTEASFEYLKNEGERMLLESLDELEVAFTHPMAKKTDGNHIFLNFVPTVNMDPVKIAEDVQSQILTRYAPRLMKLKVKFAEIRMAIRQPSQQKSSIFRLCISNDAGYILSLQLYREVTDPQTGVIKFISFGLEQGPWHGLPVSTPYMTKDFLETKRSKAQALETTFVYDYPDIFKVGLKEAWRSYAKRSALSVHIPKDSEMFQCTELVLTPDESKVIERKRYPGENSIAMVAWKMSMKTPEYPDGRDIIVIANDITINIGSFGPKEDVLFLRASELARRLKIPRIYLAANSGARIGLAKEVMELFRVAWEDPDDPEKGFKYLYLTSDDYLALKDKSPEPIVHTELIQEEGESRFKITDIVGLANDIGVENLSAAGLIAGETSQAYQEIVTISMTTARAIGIGAYLVRLGQRVVQIENSAIILTGASALNKLLGREVYTSNTQLGGVQIMYNNGVTHKTERNDIDGIRRILKWLSYVPKHKGASLPMVISEDPVDRQIGYYPPQDAAYDPRWLLEGCGEGDDHLTGFFDRGSFDEIMSMWARSVVAGRAQLGGIPVGVIAVETRTIELELPADPANPDSEAKVISQAGQVWFPDSAFKTAQAIYDFNKEELPLIVFANWRGFSGGMKDMYEQVVKFGAMIVDALHAYNQPILIYIPPFGELRGGSWVVIDPTINERQMEMYADPNARGGVLEAEGIVSIKMRMKEQRLVMQRLDLVMNKLATELKSPDLIPDRKAEIEILMKKREEILAPMFHQVSVQFADLHDTPTRMKDKGVIRDIIPWTEARTTLFWRLRRRLLEADMKKKMTARKPLLKDGHAQEMLRRWFIEDQGENNRFLWEQDKVSVDWLSTQVKEDSRSSVVRENLKLLRRETAFAEFKKLLHRNPDLLQEVGVHLAQKMTVEKRSEFLEAVSKIQEDTKPQQTVETTDDSSENGEI</sequence>
<dbReference type="Pfam" id="PF00289">
    <property type="entry name" value="Biotin_carb_N"/>
    <property type="match status" value="1"/>
</dbReference>
<dbReference type="InterPro" id="IPR013537">
    <property type="entry name" value="AcCoA_COase_cen"/>
</dbReference>
<dbReference type="PROSITE" id="PS50968">
    <property type="entry name" value="BIOTINYL_LIPOYL"/>
    <property type="match status" value="1"/>
</dbReference>
<dbReference type="InterPro" id="IPR011762">
    <property type="entry name" value="COA_CT_N"/>
</dbReference>
<accession>A0A3S6BVQ4</accession>
<dbReference type="SUPFAM" id="SSF52440">
    <property type="entry name" value="PreATP-grasp domain"/>
    <property type="match status" value="1"/>
</dbReference>
<evidence type="ECO:0000256" key="5">
    <source>
        <dbReference type="ARBA" id="ARBA00022741"/>
    </source>
</evidence>
<dbReference type="GO" id="GO:0005739">
    <property type="term" value="C:mitochondrion"/>
    <property type="evidence" value="ECO:0007669"/>
    <property type="project" value="TreeGrafter"/>
</dbReference>
<evidence type="ECO:0000256" key="15">
    <source>
        <dbReference type="SAM" id="MobiDB-lite"/>
    </source>
</evidence>
<name>A0A3S6BVQ4_TIGJA</name>
<dbReference type="InterPro" id="IPR005479">
    <property type="entry name" value="CPAse_ATP-bd"/>
</dbReference>
<keyword evidence="11" id="KW-0511">Multifunctional enzyme</keyword>
<dbReference type="InterPro" id="IPR001882">
    <property type="entry name" value="Biotin_BS"/>
</dbReference>
<dbReference type="GO" id="GO:2001295">
    <property type="term" value="P:malonyl-CoA biosynthetic process"/>
    <property type="evidence" value="ECO:0007669"/>
    <property type="project" value="UniProtKB-UniPathway"/>
</dbReference>
<dbReference type="PANTHER" id="PTHR45728">
    <property type="entry name" value="ACETYL-COA CARBOXYLASE, ISOFORM A"/>
    <property type="match status" value="1"/>
</dbReference>
<dbReference type="FunFam" id="3.90.226.10:FF:000010">
    <property type="entry name" value="acetyl-CoA carboxylase isoform X2"/>
    <property type="match status" value="1"/>
</dbReference>
<dbReference type="Pfam" id="PF21385">
    <property type="entry name" value="ACCA_BT"/>
    <property type="match status" value="1"/>
</dbReference>
<dbReference type="GO" id="GO:0004075">
    <property type="term" value="F:biotin carboxylase activity"/>
    <property type="evidence" value="ECO:0007669"/>
    <property type="project" value="UniProtKB-EC"/>
</dbReference>
<dbReference type="InterPro" id="IPR011053">
    <property type="entry name" value="Single_hybrid_motif"/>
</dbReference>
<evidence type="ECO:0000259" key="19">
    <source>
        <dbReference type="PROSITE" id="PS50980"/>
    </source>
</evidence>
<dbReference type="InterPro" id="IPR011761">
    <property type="entry name" value="ATP-grasp"/>
</dbReference>
<keyword evidence="8" id="KW-0443">Lipid metabolism</keyword>
<dbReference type="EMBL" id="KF951015">
    <property type="protein sequence ID" value="AIW65578.1"/>
    <property type="molecule type" value="mRNA"/>
</dbReference>
<dbReference type="Gene3D" id="3.30.1490.20">
    <property type="entry name" value="ATP-grasp fold, A domain"/>
    <property type="match status" value="1"/>
</dbReference>
<dbReference type="PROSITE" id="PS50979">
    <property type="entry name" value="BC"/>
    <property type="match status" value="1"/>
</dbReference>
<evidence type="ECO:0000256" key="7">
    <source>
        <dbReference type="ARBA" id="ARBA00022840"/>
    </source>
</evidence>
<dbReference type="SUPFAM" id="SSF51230">
    <property type="entry name" value="Single hybrid motif"/>
    <property type="match status" value="1"/>
</dbReference>
<dbReference type="Pfam" id="PF08326">
    <property type="entry name" value="ACC_central"/>
    <property type="match status" value="1"/>
</dbReference>
<evidence type="ECO:0000256" key="4">
    <source>
        <dbReference type="ARBA" id="ARBA00022598"/>
    </source>
</evidence>
<feature type="domain" description="ATP-grasp" evidence="17">
    <location>
        <begin position="252"/>
        <end position="443"/>
    </location>
</feature>
<dbReference type="UniPathway" id="UPA00655">
    <property type="reaction ID" value="UER00711"/>
</dbReference>
<proteinExistence type="evidence at transcript level"/>
<dbReference type="InterPro" id="IPR013815">
    <property type="entry name" value="ATP_grasp_subdomain_1"/>
</dbReference>
<evidence type="ECO:0000313" key="21">
    <source>
        <dbReference type="EMBL" id="AIW65578.1"/>
    </source>
</evidence>
<dbReference type="SUPFAM" id="SSF52096">
    <property type="entry name" value="ClpP/crotonase"/>
    <property type="match status" value="2"/>
</dbReference>
<dbReference type="InterPro" id="IPR011054">
    <property type="entry name" value="Rudment_hybrid_motif"/>
</dbReference>
<dbReference type="GO" id="GO:0003989">
    <property type="term" value="F:acetyl-CoA carboxylase activity"/>
    <property type="evidence" value="ECO:0007669"/>
    <property type="project" value="UniProtKB-EC"/>
</dbReference>
<dbReference type="SUPFAM" id="SSF56059">
    <property type="entry name" value="Glutathione synthetase ATP-binding domain-like"/>
    <property type="match status" value="1"/>
</dbReference>
<feature type="domain" description="Lipoyl-binding" evidence="16">
    <location>
        <begin position="722"/>
        <end position="796"/>
    </location>
</feature>
<keyword evidence="3" id="KW-0444">Lipid biosynthesis</keyword>
<feature type="domain" description="CoA carboxyltransferase C-terminal" evidence="20">
    <location>
        <begin position="1881"/>
        <end position="2195"/>
    </location>
</feature>
<evidence type="ECO:0000259" key="16">
    <source>
        <dbReference type="PROSITE" id="PS50968"/>
    </source>
</evidence>
<dbReference type="FunFam" id="2.40.50.100:FF:000005">
    <property type="entry name" value="Acetyl-CoA carboxylase 1"/>
    <property type="match status" value="1"/>
</dbReference>
<dbReference type="GO" id="GO:0006633">
    <property type="term" value="P:fatty acid biosynthetic process"/>
    <property type="evidence" value="ECO:0007669"/>
    <property type="project" value="UniProtKB-KW"/>
</dbReference>
<dbReference type="CDD" id="cd06850">
    <property type="entry name" value="biotinyl_domain"/>
    <property type="match status" value="1"/>
</dbReference>
<dbReference type="SMART" id="SM00878">
    <property type="entry name" value="Biotin_carb_C"/>
    <property type="match status" value="1"/>
</dbReference>
<dbReference type="Pfam" id="PF00364">
    <property type="entry name" value="Biotin_lipoyl"/>
    <property type="match status" value="1"/>
</dbReference>
<dbReference type="Gene3D" id="3.40.50.20">
    <property type="match status" value="1"/>
</dbReference>
<dbReference type="PROSITE" id="PS00867">
    <property type="entry name" value="CPSASE_2"/>
    <property type="match status" value="1"/>
</dbReference>
<dbReference type="PROSITE" id="PS00188">
    <property type="entry name" value="BIOTIN"/>
    <property type="match status" value="1"/>
</dbReference>
<evidence type="ECO:0000256" key="2">
    <source>
        <dbReference type="ARBA" id="ARBA00004956"/>
    </source>
</evidence>
<comment type="catalytic activity">
    <reaction evidence="12">
        <text>hydrogencarbonate + acetyl-CoA + ATP = malonyl-CoA + ADP + phosphate + H(+)</text>
        <dbReference type="Rhea" id="RHEA:11308"/>
        <dbReference type="ChEBI" id="CHEBI:15378"/>
        <dbReference type="ChEBI" id="CHEBI:17544"/>
        <dbReference type="ChEBI" id="CHEBI:30616"/>
        <dbReference type="ChEBI" id="CHEBI:43474"/>
        <dbReference type="ChEBI" id="CHEBI:57288"/>
        <dbReference type="ChEBI" id="CHEBI:57384"/>
        <dbReference type="ChEBI" id="CHEBI:456216"/>
        <dbReference type="EC" id="6.4.1.2"/>
    </reaction>
</comment>
<comment type="catalytic activity">
    <reaction evidence="13">
        <text>N(6)-biotinyl-L-lysyl-[protein] + hydrogencarbonate + ATP = N(6)-carboxybiotinyl-L-lysyl-[protein] + ADP + phosphate + H(+)</text>
        <dbReference type="Rhea" id="RHEA:13501"/>
        <dbReference type="Rhea" id="RHEA-COMP:10505"/>
        <dbReference type="Rhea" id="RHEA-COMP:10506"/>
        <dbReference type="ChEBI" id="CHEBI:15378"/>
        <dbReference type="ChEBI" id="CHEBI:17544"/>
        <dbReference type="ChEBI" id="CHEBI:30616"/>
        <dbReference type="ChEBI" id="CHEBI:43474"/>
        <dbReference type="ChEBI" id="CHEBI:83144"/>
        <dbReference type="ChEBI" id="CHEBI:83145"/>
        <dbReference type="ChEBI" id="CHEBI:456216"/>
        <dbReference type="EC" id="6.3.4.14"/>
    </reaction>
</comment>
<evidence type="ECO:0000256" key="9">
    <source>
        <dbReference type="ARBA" id="ARBA00023160"/>
    </source>
</evidence>
<dbReference type="FunFam" id="2.40.460.10:FF:000001">
    <property type="entry name" value="Acetyl-CoA carboxylase 1"/>
    <property type="match status" value="1"/>
</dbReference>
<dbReference type="PROSITE" id="PS50980">
    <property type="entry name" value="COA_CT_NTER"/>
    <property type="match status" value="1"/>
</dbReference>
<keyword evidence="5 14" id="KW-0547">Nucleotide-binding</keyword>
<evidence type="ECO:0000256" key="11">
    <source>
        <dbReference type="ARBA" id="ARBA00023268"/>
    </source>
</evidence>
<comment type="cofactor">
    <cofactor evidence="1">
        <name>biotin</name>
        <dbReference type="ChEBI" id="CHEBI:57586"/>
    </cofactor>
</comment>
<dbReference type="PANTHER" id="PTHR45728:SF3">
    <property type="entry name" value="ACETYL-COA CARBOXYLASE"/>
    <property type="match status" value="1"/>
</dbReference>
<dbReference type="Gene3D" id="2.40.50.100">
    <property type="match status" value="1"/>
</dbReference>
<organism evidence="21">
    <name type="scientific">Tigriopus japonicus</name>
    <name type="common">Copepod</name>
    <dbReference type="NCBI Taxonomy" id="158387"/>
    <lineage>
        <taxon>Eukaryota</taxon>
        <taxon>Metazoa</taxon>
        <taxon>Ecdysozoa</taxon>
        <taxon>Arthropoda</taxon>
        <taxon>Crustacea</taxon>
        <taxon>Multicrustacea</taxon>
        <taxon>Hexanauplia</taxon>
        <taxon>Copepoda</taxon>
        <taxon>Harpacticoida</taxon>
        <taxon>Harpacticidae</taxon>
        <taxon>Tigriopus</taxon>
    </lineage>
</organism>
<dbReference type="PROSITE" id="PS50975">
    <property type="entry name" value="ATP_GRASP"/>
    <property type="match status" value="1"/>
</dbReference>
<dbReference type="Pfam" id="PF02786">
    <property type="entry name" value="CPSase_L_D2"/>
    <property type="match status" value="1"/>
</dbReference>
<evidence type="ECO:0000259" key="17">
    <source>
        <dbReference type="PROSITE" id="PS50975"/>
    </source>
</evidence>
<dbReference type="GO" id="GO:0005524">
    <property type="term" value="F:ATP binding"/>
    <property type="evidence" value="ECO:0007669"/>
    <property type="project" value="UniProtKB-UniRule"/>
</dbReference>
<feature type="domain" description="CoA carboxyltransferase N-terminal" evidence="19">
    <location>
        <begin position="1534"/>
        <end position="1877"/>
    </location>
</feature>
<feature type="compositionally biased region" description="Polar residues" evidence="15">
    <location>
        <begin position="47"/>
        <end position="59"/>
    </location>
</feature>